<evidence type="ECO:0000313" key="2">
    <source>
        <dbReference type="EMBL" id="KAI7726280.1"/>
    </source>
</evidence>
<organism evidence="2 3">
    <name type="scientific">Ambrosia artemisiifolia</name>
    <name type="common">Common ragweed</name>
    <dbReference type="NCBI Taxonomy" id="4212"/>
    <lineage>
        <taxon>Eukaryota</taxon>
        <taxon>Viridiplantae</taxon>
        <taxon>Streptophyta</taxon>
        <taxon>Embryophyta</taxon>
        <taxon>Tracheophyta</taxon>
        <taxon>Spermatophyta</taxon>
        <taxon>Magnoliopsida</taxon>
        <taxon>eudicotyledons</taxon>
        <taxon>Gunneridae</taxon>
        <taxon>Pentapetalae</taxon>
        <taxon>asterids</taxon>
        <taxon>campanulids</taxon>
        <taxon>Asterales</taxon>
        <taxon>Asteraceae</taxon>
        <taxon>Asteroideae</taxon>
        <taxon>Heliantheae alliance</taxon>
        <taxon>Heliantheae</taxon>
        <taxon>Ambrosia</taxon>
    </lineage>
</organism>
<reference evidence="2" key="1">
    <citation type="submission" date="2022-06" db="EMBL/GenBank/DDBJ databases">
        <title>Uncovering the hologenomic basis of an extraordinary plant invasion.</title>
        <authorList>
            <person name="Bieker V.C."/>
            <person name="Martin M.D."/>
            <person name="Gilbert T."/>
            <person name="Hodgins K."/>
            <person name="Battlay P."/>
            <person name="Petersen B."/>
            <person name="Wilson J."/>
        </authorList>
    </citation>
    <scope>NUCLEOTIDE SEQUENCE</scope>
    <source>
        <strain evidence="2">AA19_3_7</strain>
        <tissue evidence="2">Leaf</tissue>
    </source>
</reference>
<evidence type="ECO:0000313" key="3">
    <source>
        <dbReference type="Proteomes" id="UP001206925"/>
    </source>
</evidence>
<feature type="compositionally biased region" description="Basic and acidic residues" evidence="1">
    <location>
        <begin position="1"/>
        <end position="15"/>
    </location>
</feature>
<accession>A0AAD5G2L5</accession>
<proteinExistence type="predicted"/>
<evidence type="ECO:0000256" key="1">
    <source>
        <dbReference type="SAM" id="MobiDB-lite"/>
    </source>
</evidence>
<protein>
    <submittedName>
        <fullName evidence="2">Uncharacterized protein</fullName>
    </submittedName>
</protein>
<gene>
    <name evidence="2" type="ORF">M8C21_023136</name>
</gene>
<comment type="caution">
    <text evidence="2">The sequence shown here is derived from an EMBL/GenBank/DDBJ whole genome shotgun (WGS) entry which is preliminary data.</text>
</comment>
<name>A0AAD5G2L5_AMBAR</name>
<sequence length="99" mass="11260">MRERKRETRERKRSEYGGARRSHSVASRSPARVSPKPTNRRKMILTVTKVSSSEKWLCQHRRDSQTSEDDGVDSVRYHKWKKVASGHDGLSVGSGKHGG</sequence>
<dbReference type="AlphaFoldDB" id="A0AAD5G2L5"/>
<dbReference type="EMBL" id="JAMZMK010011722">
    <property type="protein sequence ID" value="KAI7726280.1"/>
    <property type="molecule type" value="Genomic_DNA"/>
</dbReference>
<dbReference type="Proteomes" id="UP001206925">
    <property type="component" value="Unassembled WGS sequence"/>
</dbReference>
<feature type="region of interest" description="Disordered" evidence="1">
    <location>
        <begin position="1"/>
        <end position="41"/>
    </location>
</feature>
<keyword evidence="3" id="KW-1185">Reference proteome</keyword>